<dbReference type="GO" id="GO:0005737">
    <property type="term" value="C:cytoplasm"/>
    <property type="evidence" value="ECO:0007669"/>
    <property type="project" value="TreeGrafter"/>
</dbReference>
<keyword evidence="6" id="KW-0198">Cysteine biosynthesis</keyword>
<dbReference type="PROSITE" id="PS00868">
    <property type="entry name" value="CYS_MET_METAB_PP"/>
    <property type="match status" value="1"/>
</dbReference>
<evidence type="ECO:0000256" key="2">
    <source>
        <dbReference type="ARBA" id="ARBA00005038"/>
    </source>
</evidence>
<dbReference type="GO" id="GO:0030170">
    <property type="term" value="F:pyridoxal phosphate binding"/>
    <property type="evidence" value="ECO:0007669"/>
    <property type="project" value="InterPro"/>
</dbReference>
<feature type="modified residue" description="N6-(pyridoxal phosphate)lysine" evidence="8">
    <location>
        <position position="199"/>
    </location>
</feature>
<dbReference type="SUPFAM" id="SSF53383">
    <property type="entry name" value="PLP-dependent transferases"/>
    <property type="match status" value="1"/>
</dbReference>
<dbReference type="EC" id="4.4.1.1" evidence="4"/>
<evidence type="ECO:0000256" key="8">
    <source>
        <dbReference type="PIRSR" id="PIRSR001434-2"/>
    </source>
</evidence>
<dbReference type="InterPro" id="IPR015424">
    <property type="entry name" value="PyrdxlP-dep_Trfase"/>
</dbReference>
<evidence type="ECO:0000256" key="1">
    <source>
        <dbReference type="ARBA" id="ARBA00001933"/>
    </source>
</evidence>
<sequence>MDFKDFATRAVHAGSNADQNTGAVIAPISLSTTFLHEVPGQPVGPHLYSRLSNPNRDDFERAIAELEKSRFAVAFSSGSAAVASILLTLAKQCHMVSTADLYGGTREFFNSFPQTQDISITFSNKMDEELENIMIPGKTKLIWVETPSNPTLKVVDISKIARMAHKHGALLAVDNTFASPYLQNPLIHGADIVVHSATKFINGHSDVVLGVIAFDSEHLLGQMRSVQKLFGAVPSPFDCWLAHRGLKTLHLRVRQASINATGVARVLENSPHVLSVSYPGLESFPGRATVLKQHRDGMGGGMLSFRIKGGRARAEKFCASTKVFRLAVSLGGVESLAELPAAMTHGVLPVDQREAADLYDDLIRLSCGVEGPDALITDILQALEVAMTDQNGV</sequence>
<dbReference type="HOGENOM" id="CLU_018986_2_3_1"/>
<accession>A0A0B4GEV9</accession>
<dbReference type="CDD" id="cd00614">
    <property type="entry name" value="CGS_like"/>
    <property type="match status" value="1"/>
</dbReference>
<dbReference type="Proteomes" id="UP000031192">
    <property type="component" value="Unassembled WGS sequence"/>
</dbReference>
<dbReference type="EMBL" id="AZNH01000242">
    <property type="protein sequence ID" value="KID80988.1"/>
    <property type="molecule type" value="Genomic_DNA"/>
</dbReference>
<dbReference type="FunFam" id="3.40.640.10:FF:000009">
    <property type="entry name" value="Cystathionine gamma-synthase homolog"/>
    <property type="match status" value="1"/>
</dbReference>
<reference evidence="10 11" key="1">
    <citation type="journal article" date="2014" name="Proc. Natl. Acad. Sci. U.S.A.">
        <title>Trajectory and genomic determinants of fungal-pathogen speciation and host adaptation.</title>
        <authorList>
            <person name="Hu X."/>
            <person name="Xiao G."/>
            <person name="Zheng P."/>
            <person name="Shang Y."/>
            <person name="Su Y."/>
            <person name="Zhang X."/>
            <person name="Liu X."/>
            <person name="Zhan S."/>
            <person name="St Leger R.J."/>
            <person name="Wang C."/>
        </authorList>
    </citation>
    <scope>NUCLEOTIDE SEQUENCE [LARGE SCALE GENOMIC DNA]</scope>
    <source>
        <strain evidence="10 11">ARSEF 977</strain>
    </source>
</reference>
<comment type="similarity">
    <text evidence="3 9">Belongs to the trans-sulfuration enzymes family.</text>
</comment>
<dbReference type="InterPro" id="IPR015421">
    <property type="entry name" value="PyrdxlP-dep_Trfase_major"/>
</dbReference>
<dbReference type="AlphaFoldDB" id="A0A0B4GEV9"/>
<dbReference type="Pfam" id="PF01053">
    <property type="entry name" value="Cys_Met_Meta_PP"/>
    <property type="match status" value="1"/>
</dbReference>
<evidence type="ECO:0000313" key="10">
    <source>
        <dbReference type="EMBL" id="KID80988.1"/>
    </source>
</evidence>
<name>A0A0B4GEV9_METGA</name>
<keyword evidence="6" id="KW-0028">Amino-acid biosynthesis</keyword>
<dbReference type="Gene3D" id="3.90.1150.10">
    <property type="entry name" value="Aspartate Aminotransferase, domain 1"/>
    <property type="match status" value="1"/>
</dbReference>
<dbReference type="GO" id="GO:0019346">
    <property type="term" value="P:transsulfuration"/>
    <property type="evidence" value="ECO:0007669"/>
    <property type="project" value="InterPro"/>
</dbReference>
<dbReference type="GO" id="GO:0004123">
    <property type="term" value="F:cystathionine gamma-lyase activity"/>
    <property type="evidence" value="ECO:0007669"/>
    <property type="project" value="TreeGrafter"/>
</dbReference>
<keyword evidence="5 8" id="KW-0663">Pyridoxal phosphate</keyword>
<comment type="caution">
    <text evidence="10">The sequence shown here is derived from an EMBL/GenBank/DDBJ whole genome shotgun (WGS) entry which is preliminary data.</text>
</comment>
<evidence type="ECO:0000256" key="9">
    <source>
        <dbReference type="RuleBase" id="RU362118"/>
    </source>
</evidence>
<evidence type="ECO:0000256" key="5">
    <source>
        <dbReference type="ARBA" id="ARBA00022898"/>
    </source>
</evidence>
<evidence type="ECO:0000313" key="11">
    <source>
        <dbReference type="Proteomes" id="UP000031192"/>
    </source>
</evidence>
<dbReference type="Gene3D" id="3.40.640.10">
    <property type="entry name" value="Type I PLP-dependent aspartate aminotransferase-like (Major domain)"/>
    <property type="match status" value="1"/>
</dbReference>
<comment type="cofactor">
    <cofactor evidence="1 9">
        <name>pyridoxal 5'-phosphate</name>
        <dbReference type="ChEBI" id="CHEBI:597326"/>
    </cofactor>
</comment>
<protein>
    <recommendedName>
        <fullName evidence="4">cystathionine gamma-lyase</fullName>
        <ecNumber evidence="4">4.4.1.1</ecNumber>
    </recommendedName>
    <alternativeName>
        <fullName evidence="7">Gamma-cystathionase</fullName>
    </alternativeName>
</protein>
<dbReference type="InterPro" id="IPR054542">
    <property type="entry name" value="Cys_met_metab_PP"/>
</dbReference>
<evidence type="ECO:0000256" key="7">
    <source>
        <dbReference type="ARBA" id="ARBA00029853"/>
    </source>
</evidence>
<evidence type="ECO:0000256" key="6">
    <source>
        <dbReference type="ARBA" id="ARBA00023192"/>
    </source>
</evidence>
<evidence type="ECO:0000256" key="4">
    <source>
        <dbReference type="ARBA" id="ARBA00012085"/>
    </source>
</evidence>
<dbReference type="PANTHER" id="PTHR11808:SF15">
    <property type="entry name" value="CYSTATHIONINE GAMMA-LYASE"/>
    <property type="match status" value="1"/>
</dbReference>
<dbReference type="PANTHER" id="PTHR11808">
    <property type="entry name" value="TRANS-SULFURATION ENZYME FAMILY MEMBER"/>
    <property type="match status" value="1"/>
</dbReference>
<proteinExistence type="inferred from homology"/>
<comment type="pathway">
    <text evidence="2">Amino-acid biosynthesis; L-cysteine biosynthesis; L-cysteine from L-homocysteine and L-serine: step 2/2.</text>
</comment>
<dbReference type="InterPro" id="IPR015422">
    <property type="entry name" value="PyrdxlP-dep_Trfase_small"/>
</dbReference>
<dbReference type="GO" id="GO:0019343">
    <property type="term" value="P:cysteine biosynthetic process via cystathionine"/>
    <property type="evidence" value="ECO:0007669"/>
    <property type="project" value="TreeGrafter"/>
</dbReference>
<dbReference type="InterPro" id="IPR000277">
    <property type="entry name" value="Cys/Met-Metab_PyrdxlP-dep_enz"/>
</dbReference>
<organism evidence="10 11">
    <name type="scientific">Metarhizium guizhouense (strain ARSEF 977)</name>
    <dbReference type="NCBI Taxonomy" id="1276136"/>
    <lineage>
        <taxon>Eukaryota</taxon>
        <taxon>Fungi</taxon>
        <taxon>Dikarya</taxon>
        <taxon>Ascomycota</taxon>
        <taxon>Pezizomycotina</taxon>
        <taxon>Sordariomycetes</taxon>
        <taxon>Hypocreomycetidae</taxon>
        <taxon>Hypocreales</taxon>
        <taxon>Clavicipitaceae</taxon>
        <taxon>Metarhizium</taxon>
    </lineage>
</organism>
<keyword evidence="11" id="KW-1185">Reference proteome</keyword>
<gene>
    <name evidence="10" type="ORF">MGU_11613</name>
</gene>
<evidence type="ECO:0000256" key="3">
    <source>
        <dbReference type="ARBA" id="ARBA00009077"/>
    </source>
</evidence>
<dbReference type="PIRSF" id="PIRSF001434">
    <property type="entry name" value="CGS"/>
    <property type="match status" value="1"/>
</dbReference>